<dbReference type="KEGG" id="vg:65130172"/>
<evidence type="ECO:0000313" key="1">
    <source>
        <dbReference type="EMBL" id="QOR59565.1"/>
    </source>
</evidence>
<organism evidence="1 2">
    <name type="scientific">uncultured phage cr126_1</name>
    <dbReference type="NCBI Taxonomy" id="2772075"/>
    <lineage>
        <taxon>Viruses</taxon>
        <taxon>Duplodnaviria</taxon>
        <taxon>Heunggongvirae</taxon>
        <taxon>Uroviricota</taxon>
        <taxon>Caudoviricetes</taxon>
        <taxon>Crassvirales</taxon>
        <taxon>Steigviridae</taxon>
        <taxon>Asinivirinae</taxon>
        <taxon>Kolpuevirus</taxon>
        <taxon>Kolpuevirus hominis</taxon>
    </lineage>
</organism>
<name>A0A7M1RYQ9_9CAUD</name>
<proteinExistence type="predicted"/>
<evidence type="ECO:0000313" key="2">
    <source>
        <dbReference type="Proteomes" id="UP000594161"/>
    </source>
</evidence>
<dbReference type="Proteomes" id="UP000594161">
    <property type="component" value="Segment"/>
</dbReference>
<accession>A0A7M1RYQ9</accession>
<dbReference type="GeneID" id="65130172"/>
<dbReference type="RefSeq" id="YP_010111723.1">
    <property type="nucleotide sequence ID" value="NC_055884.1"/>
</dbReference>
<sequence>METTVQKPKLLDLVKQSSTYKLIVSPELEQKIRYYLDRFPRDEYSGTLFYTVSGSFETKDLVINAFDFLLQDIGTSGYTEFNQSPDVIGYMVEHPELLDEKVYQGLMHSHHILGAFFSGTDLATLREEGTDRIHFVSLIIDTKGTYQAAITRVVVEEMQATGFIKYPTFNGQEVTGSPVTYSFNRKKLEYFMLDVERPAIENPFSEMAARIEEVKEQKAKAAKEKAATTPYGNYGGGYNNYGQYGNWGKKEDKPAVPTNGISYQTNVGRGNLAVPTNPNYVPPVQNELPFEEPDVDVPPPYGHVKVDPETINDLAAQLVTGDINYFKPTDTTLDELARAGEEMFEQRFEDEKLFHAWAEQYVEFLVYYTEDPKLEMFDDEVLAALIAHDLAEVLSALTTKGKYINQFIEILNRYII</sequence>
<dbReference type="EMBL" id="MT774391">
    <property type="protein sequence ID" value="QOR59565.1"/>
    <property type="molecule type" value="Genomic_DNA"/>
</dbReference>
<keyword evidence="2" id="KW-1185">Reference proteome</keyword>
<protein>
    <submittedName>
        <fullName evidence="1">Uncharacterized protein</fullName>
    </submittedName>
</protein>
<reference evidence="1 2" key="1">
    <citation type="submission" date="2020-07" db="EMBL/GenBank/DDBJ databases">
        <title>Taxonomic proposal: Crassvirales, a new order of highly abundant and diverse bacterial viruses.</title>
        <authorList>
            <person name="Shkoporov A.N."/>
            <person name="Stockdale S.R."/>
            <person name="Guerin E."/>
            <person name="Ross R.P."/>
            <person name="Hill C."/>
        </authorList>
    </citation>
    <scope>NUCLEOTIDE SEQUENCE [LARGE SCALE GENOMIC DNA]</scope>
</reference>